<keyword evidence="7" id="KW-0862">Zinc</keyword>
<dbReference type="InterPro" id="IPR001841">
    <property type="entry name" value="Znf_RING"/>
</dbReference>
<evidence type="ECO:0000256" key="7">
    <source>
        <dbReference type="ARBA" id="ARBA00022833"/>
    </source>
</evidence>
<dbReference type="InterPro" id="IPR013083">
    <property type="entry name" value="Znf_RING/FYVE/PHD"/>
</dbReference>
<accession>A0AAN7LC26</accession>
<evidence type="ECO:0000256" key="1">
    <source>
        <dbReference type="ARBA" id="ARBA00000900"/>
    </source>
</evidence>
<evidence type="ECO:0000256" key="8">
    <source>
        <dbReference type="PROSITE-ProRule" id="PRU00175"/>
    </source>
</evidence>
<evidence type="ECO:0000256" key="2">
    <source>
        <dbReference type="ARBA" id="ARBA00012483"/>
    </source>
</evidence>
<protein>
    <recommendedName>
        <fullName evidence="2">RING-type E3 ubiquitin transferase</fullName>
        <ecNumber evidence="2">2.3.2.27</ecNumber>
    </recommendedName>
</protein>
<comment type="catalytic activity">
    <reaction evidence="1">
        <text>S-ubiquitinyl-[E2 ubiquitin-conjugating enzyme]-L-cysteine + [acceptor protein]-L-lysine = [E2 ubiquitin-conjugating enzyme]-L-cysteine + N(6)-ubiquitinyl-[acceptor protein]-L-lysine.</text>
        <dbReference type="EC" id="2.3.2.27"/>
    </reaction>
</comment>
<keyword evidence="6" id="KW-0833">Ubl conjugation pathway</keyword>
<evidence type="ECO:0000259" key="9">
    <source>
        <dbReference type="PROSITE" id="PS50089"/>
    </source>
</evidence>
<evidence type="ECO:0000256" key="4">
    <source>
        <dbReference type="ARBA" id="ARBA00022723"/>
    </source>
</evidence>
<evidence type="ECO:0000313" key="10">
    <source>
        <dbReference type="EMBL" id="KAK4781379.1"/>
    </source>
</evidence>
<dbReference type="InterPro" id="IPR045191">
    <property type="entry name" value="MBR1/2-like"/>
</dbReference>
<proteinExistence type="predicted"/>
<keyword evidence="3" id="KW-0808">Transferase</keyword>
<evidence type="ECO:0000256" key="6">
    <source>
        <dbReference type="ARBA" id="ARBA00022786"/>
    </source>
</evidence>
<dbReference type="SMART" id="SM00184">
    <property type="entry name" value="RING"/>
    <property type="match status" value="1"/>
</dbReference>
<dbReference type="Gene3D" id="3.30.40.10">
    <property type="entry name" value="Zinc/RING finger domain, C3HC4 (zinc finger)"/>
    <property type="match status" value="1"/>
</dbReference>
<feature type="domain" description="RING-type" evidence="9">
    <location>
        <begin position="382"/>
        <end position="423"/>
    </location>
</feature>
<gene>
    <name evidence="10" type="ORF">SAY86_015481</name>
</gene>
<dbReference type="EC" id="2.3.2.27" evidence="2"/>
<dbReference type="PROSITE" id="PS50089">
    <property type="entry name" value="ZF_RING_2"/>
    <property type="match status" value="1"/>
</dbReference>
<organism evidence="10 11">
    <name type="scientific">Trapa natans</name>
    <name type="common">Water chestnut</name>
    <dbReference type="NCBI Taxonomy" id="22666"/>
    <lineage>
        <taxon>Eukaryota</taxon>
        <taxon>Viridiplantae</taxon>
        <taxon>Streptophyta</taxon>
        <taxon>Embryophyta</taxon>
        <taxon>Tracheophyta</taxon>
        <taxon>Spermatophyta</taxon>
        <taxon>Magnoliopsida</taxon>
        <taxon>eudicotyledons</taxon>
        <taxon>Gunneridae</taxon>
        <taxon>Pentapetalae</taxon>
        <taxon>rosids</taxon>
        <taxon>malvids</taxon>
        <taxon>Myrtales</taxon>
        <taxon>Lythraceae</taxon>
        <taxon>Trapa</taxon>
    </lineage>
</organism>
<dbReference type="Proteomes" id="UP001346149">
    <property type="component" value="Unassembled WGS sequence"/>
</dbReference>
<name>A0AAN7LC26_TRANT</name>
<dbReference type="PANTHER" id="PTHR22937">
    <property type="entry name" value="E3 UBIQUITIN-PROTEIN LIGASE RNF165"/>
    <property type="match status" value="1"/>
</dbReference>
<comment type="caution">
    <text evidence="10">The sequence shown here is derived from an EMBL/GenBank/DDBJ whole genome shotgun (WGS) entry which is preliminary data.</text>
</comment>
<evidence type="ECO:0000256" key="5">
    <source>
        <dbReference type="ARBA" id="ARBA00022771"/>
    </source>
</evidence>
<dbReference type="AlphaFoldDB" id="A0AAN7LC26"/>
<dbReference type="SUPFAM" id="SSF57850">
    <property type="entry name" value="RING/U-box"/>
    <property type="match status" value="1"/>
</dbReference>
<dbReference type="Pfam" id="PF13639">
    <property type="entry name" value="zf-RING_2"/>
    <property type="match status" value="1"/>
</dbReference>
<dbReference type="GO" id="GO:0008270">
    <property type="term" value="F:zinc ion binding"/>
    <property type="evidence" value="ECO:0007669"/>
    <property type="project" value="UniProtKB-KW"/>
</dbReference>
<keyword evidence="5 8" id="KW-0863">Zinc-finger</keyword>
<dbReference type="EMBL" id="JAXQNO010000016">
    <property type="protein sequence ID" value="KAK4781379.1"/>
    <property type="molecule type" value="Genomic_DNA"/>
</dbReference>
<evidence type="ECO:0000256" key="3">
    <source>
        <dbReference type="ARBA" id="ARBA00022679"/>
    </source>
</evidence>
<evidence type="ECO:0000313" key="11">
    <source>
        <dbReference type="Proteomes" id="UP001346149"/>
    </source>
</evidence>
<reference evidence="10 11" key="1">
    <citation type="journal article" date="2023" name="Hortic Res">
        <title>Pangenome of water caltrop reveals structural variations and asymmetric subgenome divergence after allopolyploidization.</title>
        <authorList>
            <person name="Zhang X."/>
            <person name="Chen Y."/>
            <person name="Wang L."/>
            <person name="Yuan Y."/>
            <person name="Fang M."/>
            <person name="Shi L."/>
            <person name="Lu R."/>
            <person name="Comes H.P."/>
            <person name="Ma Y."/>
            <person name="Chen Y."/>
            <person name="Huang G."/>
            <person name="Zhou Y."/>
            <person name="Zheng Z."/>
            <person name="Qiu Y."/>
        </authorList>
    </citation>
    <scope>NUCLEOTIDE SEQUENCE [LARGE SCALE GENOMIC DNA]</scope>
    <source>
        <strain evidence="10">F231</strain>
    </source>
</reference>
<dbReference type="GO" id="GO:0061630">
    <property type="term" value="F:ubiquitin protein ligase activity"/>
    <property type="evidence" value="ECO:0007669"/>
    <property type="project" value="UniProtKB-EC"/>
</dbReference>
<keyword evidence="4" id="KW-0479">Metal-binding</keyword>
<keyword evidence="11" id="KW-1185">Reference proteome</keyword>
<sequence>MKKTKIKEKCPNEFSNMIPQNSYHLFLCHLTFFPRSLFASLLCFCFIFSLHSSFSVSLSKAMPVPGEASARVSSAADQGRQRRLRTHLGYPIQEVSDPSPPVRPIMPTISSLLLHPSEPSPPPSTKKTHFSPAKFRALGCTASASQQVSVPAAIRTSADWERRKAKKKQKKGLLQKCRTKNHGLLSDGSNFGCNSSASCVVAEDAWCGPGIGLSAADAECVVAVGRRNMATEVPSRGKIDADRLGQRERPCLTRRTMNPDDLCFLDSDQILSGSRPFLNLYGHGPRHHRHGRHPSPEGLAEFMMLHDGGIMGGRLDMSDRYRGWRLDIDNMSYEQLLDLGDRIGHVNTGLKDDEISLCIRKIKLMSIGDLSHHFTAKTEGKCSICQEDYEEADDIGKLDCGHGYHLECITQWLSHKNVCPICKSEAVART</sequence>
<dbReference type="PANTHER" id="PTHR22937:SF122">
    <property type="entry name" value="RING-TYPE E3 UBIQUITIN TRANSFERASE"/>
    <property type="match status" value="1"/>
</dbReference>